<comment type="caution">
    <text evidence="1">The sequence shown here is derived from an EMBL/GenBank/DDBJ whole genome shotgun (WGS) entry which is preliminary data.</text>
</comment>
<sequence>MQKIIIYTFVMLLTLIGKLSAQETSNSEDLIKTTFEKRAKEISKRIDFIIKNEKSALKKQVFLIDKDEQDGVITKVEALDMKQRAADETALRIEKKVEEEQSKLNKLIQDKVDGLVEYDSLSENERGGHSIILGSSSRDSIGGITEYNIGSFKIYSGEKDKMERRSKRTTSQFVFAGGLNNLITKGENLENSDYRVWGSHFYEWGMTYNSRILKNNNLLHAKYGLSVMYNNLRPTDNRYFAKNGNQTELQTGTVNYNESRFRNVYLVAPVHLEFDFTPKKTNKEGETYFRTHDSFRLGIGGYGGFRVKSKQILKYEIDGNNHKDKQKGDFNVSDFIYGVSAYVGYGQTSLYVKYDINPMFKNNAIDQNNVSLGIRFDFN</sequence>
<evidence type="ECO:0000313" key="2">
    <source>
        <dbReference type="Proteomes" id="UP001589607"/>
    </source>
</evidence>
<protein>
    <recommendedName>
        <fullName evidence="3">Outer membrane protein beta-barrel domain-containing protein</fullName>
    </recommendedName>
</protein>
<organism evidence="1 2">
    <name type="scientific">Flavobacterium jumunjinense</name>
    <dbReference type="NCBI Taxonomy" id="998845"/>
    <lineage>
        <taxon>Bacteria</taxon>
        <taxon>Pseudomonadati</taxon>
        <taxon>Bacteroidota</taxon>
        <taxon>Flavobacteriia</taxon>
        <taxon>Flavobacteriales</taxon>
        <taxon>Flavobacteriaceae</taxon>
        <taxon>Flavobacterium</taxon>
    </lineage>
</organism>
<keyword evidence="2" id="KW-1185">Reference proteome</keyword>
<name>A0ABV5GT96_9FLAO</name>
<dbReference type="Proteomes" id="UP001589607">
    <property type="component" value="Unassembled WGS sequence"/>
</dbReference>
<accession>A0ABV5GT96</accession>
<evidence type="ECO:0000313" key="1">
    <source>
        <dbReference type="EMBL" id="MFB9098621.1"/>
    </source>
</evidence>
<evidence type="ECO:0008006" key="3">
    <source>
        <dbReference type="Google" id="ProtNLM"/>
    </source>
</evidence>
<dbReference type="RefSeq" id="WP_236458725.1">
    <property type="nucleotide sequence ID" value="NZ_CP091285.1"/>
</dbReference>
<reference evidence="1 2" key="1">
    <citation type="submission" date="2024-09" db="EMBL/GenBank/DDBJ databases">
        <authorList>
            <person name="Sun Q."/>
            <person name="Mori K."/>
        </authorList>
    </citation>
    <scope>NUCLEOTIDE SEQUENCE [LARGE SCALE GENOMIC DNA]</scope>
    <source>
        <strain evidence="1 2">CECT 7955</strain>
    </source>
</reference>
<proteinExistence type="predicted"/>
<dbReference type="EMBL" id="JBHMEY010000094">
    <property type="protein sequence ID" value="MFB9098621.1"/>
    <property type="molecule type" value="Genomic_DNA"/>
</dbReference>
<gene>
    <name evidence="1" type="ORF">ACFFVF_19105</name>
</gene>